<reference evidence="1" key="1">
    <citation type="submission" date="2022-08" db="EMBL/GenBank/DDBJ databases">
        <title>Genome Sequence of Fusarium decemcellulare.</title>
        <authorList>
            <person name="Buettner E."/>
        </authorList>
    </citation>
    <scope>NUCLEOTIDE SEQUENCE</scope>
    <source>
        <strain evidence="1">Babe19</strain>
    </source>
</reference>
<dbReference type="Proteomes" id="UP001148629">
    <property type="component" value="Unassembled WGS sequence"/>
</dbReference>
<sequence length="1336" mass="152052">MWITYYILTYWVVSEMSVGAWGYFNVFLRSLVDNKGDPIWTTTQVNAIPIDGGAIQDACIWVWCILSDLLQVRWQLIVVQSAIGLIPAIVMTIWTRNPNNVPLNAAYASYFMTYTVQASGLILLAWFTDILKHGYPQDPEAGALVVGISVVAIYAVDAGSQVSVWPATQAPYYKTGWVVMLSMWVAGIILIVGLHLLDKRYLLSKQVVLRESQTDPESSEFVQGSDIDNDQDSGDKDHDTGELTQPRPVSKGIYLEGYRQAVRALLNSACACHHNKPAQVPPKDATVGYPGLGLDLRHDRSEGDGIDDIHYPIGVNSSYHSNSDLLLVREVAMMMVMESITNKPDWYLKVFDNEIATKWKEEALMFPNDDMYDEITDDRSVWAGSPHPDGNPARPQKLLDEACLDYCIQELRVKAEFFKKSGLVPTLDATASVTKSDTIIGDDLTKELCAAFEKLKDEQGPVPDWHPGSNERVQDLVHPSMYPLVYGRTRVIRDEVVGIDDAISTWAGKGDVVERSTETDDDPKFPSGKRVDPPYWSADFQWLPSNVKFQDDGSVRFTSYINNLHPTKHRDIYHTIEKLVQKAIPAWDLCLAQARRFHLVGLGRTKPRFPKPESPCDSNSLNWDPPVPEEVEKCPDTMKLIYTSGTVKGRDPSDNEYDYNDYSDPRVIRWSRMRRAVQPSPPPFEPWPYGAQSESSRSKPSLRLQEQFKDTGLQIIVKMASIELTPDNNVAFPLGSWHIEGQMNEHIVGTALYYLDSDNITPSSLEFRMTTDMYQDELQGLVDQDSYSWLNHVYGTEFGVGSLGACLQNYGRVETREGRLLAFPNVFHHRVTPFELADKTKPGHRRFIALWLVDPFTRILSTANVPPQQERWPADPDYLALKYAAAYHKRRGQQKRDLLILNQTMDPLVASSFYNATQSRIYSLPDKLFLIILGYAAEDKLSFFFLRQVSRRFRYLIDDRDFQHHHFSMHKKCTWCTEYDRLGNNNRRSICLDGKHCFQKTFGTPLNNQEAFEELCAPLRRDRLCLECLEGYRKQRDAGSYTTCKFAARDYSDWLHCSDCKLDHPCAAFSPSQRQREDSERICIAKEGFVRLCQHETVSWGDIRPHLGQFAARHARTVQLKVCTHLSHFNKCIRGSSWPTASLYIGKGLERSTLNLEWEAHTGAVVAHDGVQVNAGTARAAFRSCRADAAQFIVPEQSYGHLPEMECFAKDCACLGFNEPRMPVLSASRVVRMDETPGHTSLLLETRFKFWGHETQRSFERPSLIRAQYTRSIRLLDEILELLTHEWYHALDRSSYGWSGDVAPETCSDNACYAEKGVSRMRKLDDAREERARRNT</sequence>
<proteinExistence type="predicted"/>
<evidence type="ECO:0000313" key="1">
    <source>
        <dbReference type="EMBL" id="KAJ3545494.1"/>
    </source>
</evidence>
<protein>
    <submittedName>
        <fullName evidence="1">Uncharacterized protein</fullName>
    </submittedName>
</protein>
<evidence type="ECO:0000313" key="2">
    <source>
        <dbReference type="Proteomes" id="UP001148629"/>
    </source>
</evidence>
<organism evidence="1 2">
    <name type="scientific">Fusarium decemcellulare</name>
    <dbReference type="NCBI Taxonomy" id="57161"/>
    <lineage>
        <taxon>Eukaryota</taxon>
        <taxon>Fungi</taxon>
        <taxon>Dikarya</taxon>
        <taxon>Ascomycota</taxon>
        <taxon>Pezizomycotina</taxon>
        <taxon>Sordariomycetes</taxon>
        <taxon>Hypocreomycetidae</taxon>
        <taxon>Hypocreales</taxon>
        <taxon>Nectriaceae</taxon>
        <taxon>Fusarium</taxon>
        <taxon>Fusarium decemcellulare species complex</taxon>
    </lineage>
</organism>
<accession>A0ACC1SSU8</accession>
<comment type="caution">
    <text evidence="1">The sequence shown here is derived from an EMBL/GenBank/DDBJ whole genome shotgun (WGS) entry which is preliminary data.</text>
</comment>
<dbReference type="EMBL" id="JANRMS010000149">
    <property type="protein sequence ID" value="KAJ3545494.1"/>
    <property type="molecule type" value="Genomic_DNA"/>
</dbReference>
<gene>
    <name evidence="1" type="ORF">NM208_g2483</name>
</gene>
<name>A0ACC1SSU8_9HYPO</name>
<keyword evidence="2" id="KW-1185">Reference proteome</keyword>